<feature type="region of interest" description="Disordered" evidence="1">
    <location>
        <begin position="1199"/>
        <end position="1229"/>
    </location>
</feature>
<name>A0AAJ7WDR2_9HYME</name>
<evidence type="ECO:0000256" key="1">
    <source>
        <dbReference type="SAM" id="MobiDB-lite"/>
    </source>
</evidence>
<sequence>MRALDPRRPPIFPRFFVSFALLLFVVHICEPRSVRENGDPVPSAGRSAIDKHEEVNAESVSVDSQRLASEQHDSGSRVQGSSPEDHRVRGELGGSQDEKVVSEEIITSDEQASVVGGTRRNVDDSGTSESSEVLKQEDEESSVAKKRRRNDVALSGKPEVEAEAKDEAIRRFDVQIDTEGVPRPSVKNEPRKSEEIRVSEIQDEVPGSFRQSGKLDEVMKNEEDASRPEESREFRSFAESQGKSKRKSSTVYLSAEEKKISDGEQQSIVEGQIKKLISIRDGALDAQKDSSDPKLVVGVDEVAITHEEIRDEDRKSGRAQNLQQFRLLTPDAVIYNILQDALQTYPRDETSVSYIDPNNDTLNKLLTPDQLAILQMAEKFLPEALRRDYSEKMFSCVRRFEYFSCVKYFAWPLVKQYFPALPAFPDYQSWYPIVDLSPHYPIFPFPGSLEDVGELPEVVDADGTRARKPRPEVVIFQVLQNTLKEQQSRTSTSQSFLDQSSDTHVALIPEDQLLTINLAEQLLPISYRPEFVQKTVRCMKEYNYLSCFKYSAWPTVRRFIPTLPDISRILPDFHAQAISDIGAYVPQISTYPDLRFYLPVNEAPIREASTAQAYVTLKKPENLLKTSDELEIKIIDILLKMRKSLEKDKEMFMLAGNAVTFTKRQIDILQLAECLIPSSARSAFVSEILAYLQKNDNFIDSARQVIWPTLSKYVPSLPEFPALDIFKERIDVGAQETVRTKESTIAPGETVQERGTSDSDKIYSQDKESRNRVPDVPVISVSGTRFVPIFTEHPESVILNILRSVQLQSFKTTSTTQAPTIKNQQFLDYLTEQQVNIINIVDSLLPESSRPDFANKMIDCLRVNNFLICTRDVIWPVLTGYFPWLPNFPNFGIVANTPATANSSTTLNQNITEHSASSDASPLSETDVKTGQHGDTTVTITDTRFFPIYNELPETIILNILKAVHLSIPNLPASSAPLRTQDYSGRLTEQQINIVQIAENLLPIPVRSEFIDRINSCTKERNFLECTRDITWPMMAQFYPWLPSFPNFGTLQNLPQASSSNSIRFQVFLSEKPTPNPESQKSSLREAEEKIQNALSNVLKETPDLDRSYLNVTDSISSVLTPKQMDIIKLVEKGLPEAARLPYVTKMTECASRYSFLACTNSISWPTLMQYVPSLPDLSNIIDFGSNLSTLSSITIGPPSIPLPQSPLRDQRSLQYSQRPDPRTTSPGNLEIKITGNGPLISISQLSPIFPQQIGVYQLEGNKDQTNENVPLSNTLHLLATSQGSIGLQQLAELIDSKKQQKLPFQGTFNNRFDETAASIPTTTPQPANYQGPIELQELLQNWNSNVPPLASSPDLLATSQRPAGLQQKPQELGGLVTQNSLNDQRQESKINESSPITPSVGNEGVPGYAGQPPGIPLDISGERITSGKRQTETKDSRPPVAKARKRRSATGVPSSRYDTEYTSDEIEPSASSVDEFPNVTESEYLRMLIKIRERRKSFGANLPKPKRYTVDALNSTVRNNLTADQYEILKAVDDLDDQSSGKGIASQVIQCITGLSFIRCVGIFVWPLIVNNLPLPSFPSFGFFGRSLETENKVQDFFGMSTDSFERELLERRDSIEGFLLDWYRKLVEEKFQMDVGLFKIKGYGNSELGISVSGFREGRGAKIKDNKNLPSILTIISDIMEEVLDQRPEGEKPKKDKEKKERSIDDSRESYFQFLKDSEEYVDIRRSMNDQEIITMFLDRIRANDSDYGDDGFKYFTADDAYNAFEVLFGTKLHDKLGQSSPKEVDIVSLDSEKDAAELKVLPLNGRVTYDLEKESARDQENRQREKRAKNFFKSFLEKRPDKYFKDHHIENFEHNKITEERRPEDGRSSLILKLPSLHDEFLSRMVTDSVVRLSRGLKSKMTQMMPGLGLIFTFLLQTALAHARTAASVAGMLSNVALGSAMFGMVRDSLMGSNDHPKIKYVYDNDKMGPGITWPSRYEPHYYG</sequence>
<accession>A0AAJ7WDR2</accession>
<feature type="region of interest" description="Disordered" evidence="1">
    <location>
        <begin position="34"/>
        <end position="251"/>
    </location>
</feature>
<dbReference type="KEGG" id="ccal:108627584"/>
<keyword evidence="2" id="KW-0732">Signal</keyword>
<keyword evidence="3" id="KW-1185">Reference proteome</keyword>
<gene>
    <name evidence="4" type="primary">LOC108627584</name>
</gene>
<feature type="compositionally biased region" description="Basic and acidic residues" evidence="1">
    <location>
        <begin position="213"/>
        <end position="236"/>
    </location>
</feature>
<dbReference type="Proteomes" id="UP000694925">
    <property type="component" value="Unplaced"/>
</dbReference>
<feature type="compositionally biased region" description="Polar residues" evidence="1">
    <location>
        <begin position="1213"/>
        <end position="1228"/>
    </location>
</feature>
<feature type="compositionally biased region" description="Polar residues" evidence="1">
    <location>
        <begin position="58"/>
        <end position="68"/>
    </location>
</feature>
<feature type="region of interest" description="Disordered" evidence="1">
    <location>
        <begin position="1385"/>
        <end position="1473"/>
    </location>
</feature>
<reference evidence="4" key="1">
    <citation type="submission" date="2025-08" db="UniProtKB">
        <authorList>
            <consortium name="RefSeq"/>
        </authorList>
    </citation>
    <scope>IDENTIFICATION</scope>
    <source>
        <tissue evidence="4">Whole body</tissue>
    </source>
</reference>
<organism evidence="3 4">
    <name type="scientific">Ceratina calcarata</name>
    <dbReference type="NCBI Taxonomy" id="156304"/>
    <lineage>
        <taxon>Eukaryota</taxon>
        <taxon>Metazoa</taxon>
        <taxon>Ecdysozoa</taxon>
        <taxon>Arthropoda</taxon>
        <taxon>Hexapoda</taxon>
        <taxon>Insecta</taxon>
        <taxon>Pterygota</taxon>
        <taxon>Neoptera</taxon>
        <taxon>Endopterygota</taxon>
        <taxon>Hymenoptera</taxon>
        <taxon>Apocrita</taxon>
        <taxon>Aculeata</taxon>
        <taxon>Apoidea</taxon>
        <taxon>Anthophila</taxon>
        <taxon>Apidae</taxon>
        <taxon>Ceratina</taxon>
        <taxon>Zadontomerus</taxon>
    </lineage>
</organism>
<proteinExistence type="predicted"/>
<feature type="compositionally biased region" description="Basic and acidic residues" evidence="1">
    <location>
        <begin position="83"/>
        <end position="102"/>
    </location>
</feature>
<feature type="region of interest" description="Disordered" evidence="1">
    <location>
        <begin position="914"/>
        <end position="934"/>
    </location>
</feature>
<feature type="compositionally biased region" description="Polar residues" evidence="1">
    <location>
        <begin position="914"/>
        <end position="924"/>
    </location>
</feature>
<dbReference type="GeneID" id="108627584"/>
<feature type="region of interest" description="Disordered" evidence="1">
    <location>
        <begin position="749"/>
        <end position="769"/>
    </location>
</feature>
<feature type="compositionally biased region" description="Basic and acidic residues" evidence="1">
    <location>
        <begin position="186"/>
        <end position="200"/>
    </location>
</feature>
<feature type="chain" id="PRO_5042587942" evidence="2">
    <location>
        <begin position="32"/>
        <end position="1987"/>
    </location>
</feature>
<evidence type="ECO:0000313" key="4">
    <source>
        <dbReference type="RefSeq" id="XP_026671680.1"/>
    </source>
</evidence>
<evidence type="ECO:0000256" key="2">
    <source>
        <dbReference type="SAM" id="SignalP"/>
    </source>
</evidence>
<evidence type="ECO:0000313" key="3">
    <source>
        <dbReference type="Proteomes" id="UP000694925"/>
    </source>
</evidence>
<dbReference type="RefSeq" id="XP_026671680.1">
    <property type="nucleotide sequence ID" value="XM_026815879.1"/>
</dbReference>
<feature type="compositionally biased region" description="Basic and acidic residues" evidence="1">
    <location>
        <begin position="751"/>
        <end position="769"/>
    </location>
</feature>
<feature type="compositionally biased region" description="Polar residues" evidence="1">
    <location>
        <begin position="124"/>
        <end position="133"/>
    </location>
</feature>
<feature type="signal peptide" evidence="2">
    <location>
        <begin position="1"/>
        <end position="31"/>
    </location>
</feature>
<feature type="compositionally biased region" description="Basic and acidic residues" evidence="1">
    <location>
        <begin position="158"/>
        <end position="174"/>
    </location>
</feature>
<feature type="compositionally biased region" description="Polar residues" evidence="1">
    <location>
        <begin position="1392"/>
        <end position="1401"/>
    </location>
</feature>
<protein>
    <submittedName>
        <fullName evidence="4">Uncharacterized protein LOC108627584</fullName>
    </submittedName>
</protein>